<gene>
    <name evidence="5" type="ORF">AVDCRST_MAG18-2502</name>
</gene>
<dbReference type="SMART" id="SM00354">
    <property type="entry name" value="HTH_LACI"/>
    <property type="match status" value="1"/>
</dbReference>
<evidence type="ECO:0000256" key="3">
    <source>
        <dbReference type="ARBA" id="ARBA00023163"/>
    </source>
</evidence>
<dbReference type="PROSITE" id="PS00356">
    <property type="entry name" value="HTH_LACI_1"/>
    <property type="match status" value="1"/>
</dbReference>
<dbReference type="SUPFAM" id="SSF47413">
    <property type="entry name" value="lambda repressor-like DNA-binding domains"/>
    <property type="match status" value="1"/>
</dbReference>
<organism evidence="5">
    <name type="scientific">uncultured Thermomicrobiales bacterium</name>
    <dbReference type="NCBI Taxonomy" id="1645740"/>
    <lineage>
        <taxon>Bacteria</taxon>
        <taxon>Pseudomonadati</taxon>
        <taxon>Thermomicrobiota</taxon>
        <taxon>Thermomicrobia</taxon>
        <taxon>Thermomicrobiales</taxon>
        <taxon>environmental samples</taxon>
    </lineage>
</organism>
<dbReference type="GO" id="GO:0003700">
    <property type="term" value="F:DNA-binding transcription factor activity"/>
    <property type="evidence" value="ECO:0007669"/>
    <property type="project" value="TreeGrafter"/>
</dbReference>
<dbReference type="Gene3D" id="3.40.50.2300">
    <property type="match status" value="2"/>
</dbReference>
<dbReference type="InterPro" id="IPR046335">
    <property type="entry name" value="LacI/GalR-like_sensor"/>
</dbReference>
<dbReference type="PROSITE" id="PS50932">
    <property type="entry name" value="HTH_LACI_2"/>
    <property type="match status" value="1"/>
</dbReference>
<sequence>MQSGRVTIAEVARVAGVSKATVSLVLNDRASAVAISAATQASVLDVAARLGYEPNHAARTLRSRRTNVVTLLISQLANPFFTGIAAALQVAAAARGYELHIVDVSDPEVKIQALRQLRGGGSDGLIIATGHHSTLGAELDVVRDLVRRGLPAVMILDRSPDPAIPAFRVDNEAVGHLATVHLLRLGHRHIAFLTVHGTDPLDQQRSSKADRARGYRRALEEAGILFEPAFILQGPAGVPGTPALGRNLLRALLALPHPRPTAAFTTNDLTALGVLRAAHEAGVRVPEDLALVGIGGIELGGYAIPALTTIEHPRAELARLAMATLADQLAGHPPPEIERVLPIGLHIRESCGAVSDVVETRGR</sequence>
<feature type="domain" description="HTH lacI-type" evidence="4">
    <location>
        <begin position="6"/>
        <end position="63"/>
    </location>
</feature>
<accession>A0A6J4VF96</accession>
<protein>
    <recommendedName>
        <fullName evidence="4">HTH lacI-type domain-containing protein</fullName>
    </recommendedName>
</protein>
<dbReference type="SUPFAM" id="SSF53822">
    <property type="entry name" value="Periplasmic binding protein-like I"/>
    <property type="match status" value="1"/>
</dbReference>
<dbReference type="InterPro" id="IPR028082">
    <property type="entry name" value="Peripla_BP_I"/>
</dbReference>
<dbReference type="Pfam" id="PF00356">
    <property type="entry name" value="LacI"/>
    <property type="match status" value="1"/>
</dbReference>
<dbReference type="InterPro" id="IPR000843">
    <property type="entry name" value="HTH_LacI"/>
</dbReference>
<evidence type="ECO:0000256" key="2">
    <source>
        <dbReference type="ARBA" id="ARBA00023125"/>
    </source>
</evidence>
<dbReference type="PANTHER" id="PTHR30146:SF138">
    <property type="entry name" value="TRANSCRIPTIONAL REGULATORY PROTEIN"/>
    <property type="match status" value="1"/>
</dbReference>
<dbReference type="CDD" id="cd01392">
    <property type="entry name" value="HTH_LacI"/>
    <property type="match status" value="1"/>
</dbReference>
<name>A0A6J4VF96_9BACT</name>
<reference evidence="5" key="1">
    <citation type="submission" date="2020-02" db="EMBL/GenBank/DDBJ databases">
        <authorList>
            <person name="Meier V. D."/>
        </authorList>
    </citation>
    <scope>NUCLEOTIDE SEQUENCE</scope>
    <source>
        <strain evidence="5">AVDCRST_MAG18</strain>
    </source>
</reference>
<proteinExistence type="predicted"/>
<evidence type="ECO:0000259" key="4">
    <source>
        <dbReference type="PROSITE" id="PS50932"/>
    </source>
</evidence>
<evidence type="ECO:0000313" key="5">
    <source>
        <dbReference type="EMBL" id="CAA9575569.1"/>
    </source>
</evidence>
<keyword evidence="2" id="KW-0238">DNA-binding</keyword>
<dbReference type="AlphaFoldDB" id="A0A6J4VF96"/>
<evidence type="ECO:0000256" key="1">
    <source>
        <dbReference type="ARBA" id="ARBA00023015"/>
    </source>
</evidence>
<dbReference type="Pfam" id="PF13377">
    <property type="entry name" value="Peripla_BP_3"/>
    <property type="match status" value="1"/>
</dbReference>
<dbReference type="EMBL" id="CADCWN010000194">
    <property type="protein sequence ID" value="CAA9575569.1"/>
    <property type="molecule type" value="Genomic_DNA"/>
</dbReference>
<dbReference type="InterPro" id="IPR010982">
    <property type="entry name" value="Lambda_DNA-bd_dom_sf"/>
</dbReference>
<dbReference type="Gene3D" id="1.10.260.40">
    <property type="entry name" value="lambda repressor-like DNA-binding domains"/>
    <property type="match status" value="1"/>
</dbReference>
<keyword evidence="3" id="KW-0804">Transcription</keyword>
<dbReference type="PANTHER" id="PTHR30146">
    <property type="entry name" value="LACI-RELATED TRANSCRIPTIONAL REPRESSOR"/>
    <property type="match status" value="1"/>
</dbReference>
<keyword evidence="1" id="KW-0805">Transcription regulation</keyword>
<dbReference type="GO" id="GO:0000976">
    <property type="term" value="F:transcription cis-regulatory region binding"/>
    <property type="evidence" value="ECO:0007669"/>
    <property type="project" value="TreeGrafter"/>
</dbReference>